<evidence type="ECO:0000313" key="3">
    <source>
        <dbReference type="Proteomes" id="UP000694846"/>
    </source>
</evidence>
<keyword evidence="2" id="KW-0472">Membrane</keyword>
<dbReference type="GeneID" id="112691793"/>
<keyword evidence="2" id="KW-1133">Transmembrane helix</keyword>
<evidence type="ECO:0000256" key="2">
    <source>
        <dbReference type="SAM" id="Phobius"/>
    </source>
</evidence>
<feature type="region of interest" description="Disordered" evidence="1">
    <location>
        <begin position="317"/>
        <end position="409"/>
    </location>
</feature>
<dbReference type="RefSeq" id="XP_025421981.1">
    <property type="nucleotide sequence ID" value="XM_025566196.1"/>
</dbReference>
<evidence type="ECO:0000256" key="1">
    <source>
        <dbReference type="SAM" id="MobiDB-lite"/>
    </source>
</evidence>
<dbReference type="AlphaFoldDB" id="A0A8B8GHA8"/>
<evidence type="ECO:0000313" key="4">
    <source>
        <dbReference type="RefSeq" id="XP_025421981.1"/>
    </source>
</evidence>
<proteinExistence type="predicted"/>
<feature type="compositionally biased region" description="Pro residues" evidence="1">
    <location>
        <begin position="264"/>
        <end position="275"/>
    </location>
</feature>
<dbReference type="Proteomes" id="UP000694846">
    <property type="component" value="Unplaced"/>
</dbReference>
<gene>
    <name evidence="4" type="primary">LOC112691793</name>
</gene>
<sequence>MSLSTLCCLCRFSIPTDMTNYANIRHHRNHHSARSPAILSAYIIQFITTLSSICFFLTRMSFVLRTSQELSGVIEHPVTQIDDSGDDRCREALPTISRNKVVVKSSQVGEWCRTTNVPVFHEESLVRNNCQDLMPKRIPMKVERAFDRYDDGQLDPTEPWQRCSTRIRAGSDFVAGSRHPTQRAPNATGHRINDVTRLAQHRPAVRGRNLGGAETRSTQGLGYAMATAPNNCRVPVLDGSKSPDPPVYVVKLVQLYERSRLPVPIHPGPPTPRIPQPVRTISSGWEPKVRSVPPPESDSDRTCSFTLTGTIRLSNLPATTDCTTAPPSRQPPHVLSSPTAHDHNTDSSIGSRPSSMDRNPSHKRDSNDLSDFSDLGSLSVDALDLTTTTRSHSRATSIDRCDHEDPNAQ</sequence>
<feature type="compositionally biased region" description="Polar residues" evidence="1">
    <location>
        <begin position="346"/>
        <end position="358"/>
    </location>
</feature>
<feature type="compositionally biased region" description="Basic and acidic residues" evidence="1">
    <location>
        <begin position="397"/>
        <end position="409"/>
    </location>
</feature>
<feature type="compositionally biased region" description="Polar residues" evidence="1">
    <location>
        <begin position="317"/>
        <end position="327"/>
    </location>
</feature>
<keyword evidence="3" id="KW-1185">Reference proteome</keyword>
<feature type="compositionally biased region" description="Low complexity" evidence="1">
    <location>
        <begin position="369"/>
        <end position="396"/>
    </location>
</feature>
<dbReference type="OrthoDB" id="10652308at2759"/>
<keyword evidence="2" id="KW-0812">Transmembrane</keyword>
<feature type="region of interest" description="Disordered" evidence="1">
    <location>
        <begin position="263"/>
        <end position="303"/>
    </location>
</feature>
<accession>A0A8B8GHA8</accession>
<organism evidence="3 4">
    <name type="scientific">Sipha flava</name>
    <name type="common">yellow sugarcane aphid</name>
    <dbReference type="NCBI Taxonomy" id="143950"/>
    <lineage>
        <taxon>Eukaryota</taxon>
        <taxon>Metazoa</taxon>
        <taxon>Ecdysozoa</taxon>
        <taxon>Arthropoda</taxon>
        <taxon>Hexapoda</taxon>
        <taxon>Insecta</taxon>
        <taxon>Pterygota</taxon>
        <taxon>Neoptera</taxon>
        <taxon>Paraneoptera</taxon>
        <taxon>Hemiptera</taxon>
        <taxon>Sternorrhyncha</taxon>
        <taxon>Aphidomorpha</taxon>
        <taxon>Aphidoidea</taxon>
        <taxon>Aphididae</taxon>
        <taxon>Sipha</taxon>
    </lineage>
</organism>
<name>A0A8B8GHA8_9HEMI</name>
<feature type="transmembrane region" description="Helical" evidence="2">
    <location>
        <begin position="39"/>
        <end position="58"/>
    </location>
</feature>
<protein>
    <submittedName>
        <fullName evidence="4">Uncharacterized protein LOC112691793 isoform X1</fullName>
    </submittedName>
</protein>
<reference evidence="4" key="1">
    <citation type="submission" date="2025-08" db="UniProtKB">
        <authorList>
            <consortium name="RefSeq"/>
        </authorList>
    </citation>
    <scope>IDENTIFICATION</scope>
    <source>
        <tissue evidence="4">Whole body</tissue>
    </source>
</reference>